<evidence type="ECO:0000259" key="3">
    <source>
        <dbReference type="SMART" id="SM00903"/>
    </source>
</evidence>
<proteinExistence type="predicted"/>
<dbReference type="GO" id="GO:0042602">
    <property type="term" value="F:riboflavin reductase (NADPH) activity"/>
    <property type="evidence" value="ECO:0007669"/>
    <property type="project" value="TreeGrafter"/>
</dbReference>
<dbReference type="EMBL" id="BSXN01001529">
    <property type="protein sequence ID" value="GME73448.1"/>
    <property type="molecule type" value="Genomic_DNA"/>
</dbReference>
<evidence type="ECO:0000313" key="4">
    <source>
        <dbReference type="EMBL" id="GME73448.1"/>
    </source>
</evidence>
<protein>
    <submittedName>
        <fullName evidence="4">Unnamed protein product</fullName>
    </submittedName>
</protein>
<name>A0A9W6WHL7_CANBO</name>
<dbReference type="InterPro" id="IPR012349">
    <property type="entry name" value="Split_barrel_FMN-bd"/>
</dbReference>
<dbReference type="Proteomes" id="UP001165120">
    <property type="component" value="Unassembled WGS sequence"/>
</dbReference>
<dbReference type="Gene3D" id="2.30.110.10">
    <property type="entry name" value="Electron Transport, Fmn-binding Protein, Chain A"/>
    <property type="match status" value="1"/>
</dbReference>
<evidence type="ECO:0000313" key="5">
    <source>
        <dbReference type="Proteomes" id="UP001165120"/>
    </source>
</evidence>
<reference evidence="4" key="1">
    <citation type="submission" date="2023-04" db="EMBL/GenBank/DDBJ databases">
        <title>Candida boidinii NBRC 10035.</title>
        <authorList>
            <person name="Ichikawa N."/>
            <person name="Sato H."/>
            <person name="Tonouchi N."/>
        </authorList>
    </citation>
    <scope>NUCLEOTIDE SEQUENCE</scope>
    <source>
        <strain evidence="4">NBRC 10035</strain>
    </source>
</reference>
<dbReference type="AlphaFoldDB" id="A0A9W6WHL7"/>
<feature type="domain" description="Flavin reductase like" evidence="3">
    <location>
        <begin position="1"/>
        <end position="189"/>
    </location>
</feature>
<dbReference type="PANTHER" id="PTHR30466:SF1">
    <property type="entry name" value="FMN REDUCTASE (NADH) RUTF"/>
    <property type="match status" value="1"/>
</dbReference>
<organism evidence="4 5">
    <name type="scientific">Candida boidinii</name>
    <name type="common">Yeast</name>
    <dbReference type="NCBI Taxonomy" id="5477"/>
    <lineage>
        <taxon>Eukaryota</taxon>
        <taxon>Fungi</taxon>
        <taxon>Dikarya</taxon>
        <taxon>Ascomycota</taxon>
        <taxon>Saccharomycotina</taxon>
        <taxon>Pichiomycetes</taxon>
        <taxon>Pichiales</taxon>
        <taxon>Pichiaceae</taxon>
        <taxon>Ogataea</taxon>
        <taxon>Ogataea/Candida clade</taxon>
    </lineage>
</organism>
<accession>A0A9W6WHL7</accession>
<keyword evidence="5" id="KW-1185">Reference proteome</keyword>
<dbReference type="InterPro" id="IPR050268">
    <property type="entry name" value="NADH-dep_flavin_reductase"/>
</dbReference>
<feature type="region of interest" description="Disordered" evidence="2">
    <location>
        <begin position="13"/>
        <end position="33"/>
    </location>
</feature>
<evidence type="ECO:0000256" key="1">
    <source>
        <dbReference type="ARBA" id="ARBA00023002"/>
    </source>
</evidence>
<evidence type="ECO:0000256" key="2">
    <source>
        <dbReference type="SAM" id="MobiDB-lite"/>
    </source>
</evidence>
<sequence>MSAISSQAMILTAPVKSPQSSSSPPPSSISPSELHGMTLSSVASLTLNPQPLLQFNLQVPSITSEKLHDLKIFAFHILPPNNNSVRLARIFSKGINSKPIKDPISGELIHTKPFMNLSEHEWDLFNFKDKINLPILKNSEKIIICEKFKVFKIYNHEIWVCSIKDIINNIDIDGEKTGGLLYFNRKFHKIGDSLKEPIDS</sequence>
<dbReference type="InterPro" id="IPR002563">
    <property type="entry name" value="Flavin_Rdtase-like_dom"/>
</dbReference>
<comment type="caution">
    <text evidence="4">The sequence shown here is derived from an EMBL/GenBank/DDBJ whole genome shotgun (WGS) entry which is preliminary data.</text>
</comment>
<dbReference type="SMART" id="SM00903">
    <property type="entry name" value="Flavin_Reduct"/>
    <property type="match status" value="1"/>
</dbReference>
<dbReference type="GO" id="GO:0010181">
    <property type="term" value="F:FMN binding"/>
    <property type="evidence" value="ECO:0007669"/>
    <property type="project" value="InterPro"/>
</dbReference>
<dbReference type="PANTHER" id="PTHR30466">
    <property type="entry name" value="FLAVIN REDUCTASE"/>
    <property type="match status" value="1"/>
</dbReference>
<keyword evidence="1" id="KW-0560">Oxidoreductase</keyword>
<gene>
    <name evidence="4" type="ORF">Cboi02_000404400</name>
</gene>
<dbReference type="SUPFAM" id="SSF50475">
    <property type="entry name" value="FMN-binding split barrel"/>
    <property type="match status" value="1"/>
</dbReference>
<dbReference type="Pfam" id="PF01613">
    <property type="entry name" value="Flavin_Reduct"/>
    <property type="match status" value="1"/>
</dbReference>